<evidence type="ECO:0000259" key="1">
    <source>
        <dbReference type="PROSITE" id="PS50017"/>
    </source>
</evidence>
<dbReference type="PANTHER" id="PTHR15077:SF12">
    <property type="entry name" value="DEATH DOMAIN-CONTAINING PROTEIN"/>
    <property type="match status" value="1"/>
</dbReference>
<proteinExistence type="predicted"/>
<evidence type="ECO:0000313" key="3">
    <source>
        <dbReference type="Proteomes" id="UP001634394"/>
    </source>
</evidence>
<dbReference type="AlphaFoldDB" id="A0ABD3VDZ0"/>
<dbReference type="PROSITE" id="PS50017">
    <property type="entry name" value="DEATH_DOMAIN"/>
    <property type="match status" value="1"/>
</dbReference>
<dbReference type="PANTHER" id="PTHR15077">
    <property type="entry name" value="FAS-ASSOCIATING DEATH DOMAIN-CONTAINING PROTEIN FADD"/>
    <property type="match status" value="1"/>
</dbReference>
<organism evidence="2 3">
    <name type="scientific">Sinanodonta woodiana</name>
    <name type="common">Chinese pond mussel</name>
    <name type="synonym">Anodonta woodiana</name>
    <dbReference type="NCBI Taxonomy" id="1069815"/>
    <lineage>
        <taxon>Eukaryota</taxon>
        <taxon>Metazoa</taxon>
        <taxon>Spiralia</taxon>
        <taxon>Lophotrochozoa</taxon>
        <taxon>Mollusca</taxon>
        <taxon>Bivalvia</taxon>
        <taxon>Autobranchia</taxon>
        <taxon>Heteroconchia</taxon>
        <taxon>Palaeoheterodonta</taxon>
        <taxon>Unionida</taxon>
        <taxon>Unionoidea</taxon>
        <taxon>Unionidae</taxon>
        <taxon>Unioninae</taxon>
        <taxon>Sinanodonta</taxon>
    </lineage>
</organism>
<keyword evidence="3" id="KW-1185">Reference proteome</keyword>
<gene>
    <name evidence="2" type="ORF">ACJMK2_009995</name>
</gene>
<protein>
    <recommendedName>
        <fullName evidence="1">Death domain-containing protein</fullName>
    </recommendedName>
</protein>
<dbReference type="CDD" id="cd01670">
    <property type="entry name" value="Death"/>
    <property type="match status" value="1"/>
</dbReference>
<dbReference type="InterPro" id="IPR011029">
    <property type="entry name" value="DEATH-like_dom_sf"/>
</dbReference>
<dbReference type="Gene3D" id="1.10.533.10">
    <property type="entry name" value="Death Domain, Fas"/>
    <property type="match status" value="1"/>
</dbReference>
<accession>A0ABD3VDZ0</accession>
<name>A0ABD3VDZ0_SINWO</name>
<dbReference type="SMART" id="SM00005">
    <property type="entry name" value="DEATH"/>
    <property type="match status" value="1"/>
</dbReference>
<dbReference type="InterPro" id="IPR016729">
    <property type="entry name" value="FADD"/>
</dbReference>
<reference evidence="2 3" key="1">
    <citation type="submission" date="2024-11" db="EMBL/GenBank/DDBJ databases">
        <title>Chromosome-level genome assembly of the freshwater bivalve Anodonta woodiana.</title>
        <authorList>
            <person name="Chen X."/>
        </authorList>
    </citation>
    <scope>NUCLEOTIDE SEQUENCE [LARGE SCALE GENOMIC DNA]</scope>
    <source>
        <strain evidence="2">MN2024</strain>
        <tissue evidence="2">Gills</tissue>
    </source>
</reference>
<evidence type="ECO:0000313" key="2">
    <source>
        <dbReference type="EMBL" id="KAL3859802.1"/>
    </source>
</evidence>
<dbReference type="Proteomes" id="UP001634394">
    <property type="component" value="Unassembled WGS sequence"/>
</dbReference>
<feature type="domain" description="Death" evidence="1">
    <location>
        <begin position="25"/>
        <end position="107"/>
    </location>
</feature>
<dbReference type="SUPFAM" id="SSF47986">
    <property type="entry name" value="DEATH domain"/>
    <property type="match status" value="1"/>
</dbReference>
<sequence>MKNGLLSLLMGSNSFVLSDSTSSVTPEDLDIVSAAIGKEWRRLGRALNITDGVLDQIHMDYNIAGIYEVMYQILNKWVQREARNATKRVLAEKLHEIERDDIAQDIK</sequence>
<dbReference type="EMBL" id="JBJQND010000012">
    <property type="protein sequence ID" value="KAL3859802.1"/>
    <property type="molecule type" value="Genomic_DNA"/>
</dbReference>
<dbReference type="InterPro" id="IPR000488">
    <property type="entry name" value="Death_dom"/>
</dbReference>
<dbReference type="Pfam" id="PF00531">
    <property type="entry name" value="Death"/>
    <property type="match status" value="1"/>
</dbReference>
<comment type="caution">
    <text evidence="2">The sequence shown here is derived from an EMBL/GenBank/DDBJ whole genome shotgun (WGS) entry which is preliminary data.</text>
</comment>